<proteinExistence type="predicted"/>
<protein>
    <submittedName>
        <fullName evidence="1">50S ribosomal protein L19</fullName>
    </submittedName>
</protein>
<dbReference type="Gene3D" id="2.40.128.20">
    <property type="match status" value="1"/>
</dbReference>
<accession>A0AAD2WTU0</accession>
<reference evidence="1 2" key="1">
    <citation type="submission" date="2012-07" db="EMBL/GenBank/DDBJ databases">
        <authorList>
            <person name="Moroni P."/>
            <person name="Richards V.P."/>
            <person name="Durkin S.A.S."/>
            <person name="Kim M."/>
            <person name="Pavinski Bitar P.D."/>
            <person name="Stanhope M.J."/>
            <person name="Town C.D."/>
            <person name="Zadoks R.N."/>
            <person name="Venter J.C."/>
        </authorList>
    </citation>
    <scope>NUCLEOTIDE SEQUENCE [LARGE SCALE GENOMIC DNA]</scope>
    <source>
        <strain evidence="1 2">MRI Z1-216</strain>
    </source>
</reference>
<name>A0AAD2WTU0_STRAG</name>
<dbReference type="InterPro" id="IPR012674">
    <property type="entry name" value="Calycin"/>
</dbReference>
<evidence type="ECO:0000313" key="2">
    <source>
        <dbReference type="Proteomes" id="UP000015176"/>
    </source>
</evidence>
<gene>
    <name evidence="1" type="ORF">SAG0164_00510</name>
</gene>
<comment type="caution">
    <text evidence="1">The sequence shown here is derived from an EMBL/GenBank/DDBJ whole genome shotgun (WGS) entry which is preliminary data.</text>
</comment>
<evidence type="ECO:0000313" key="1">
    <source>
        <dbReference type="EMBL" id="EPU38038.1"/>
    </source>
</evidence>
<organism evidence="1 2">
    <name type="scientific">Streptococcus agalactiae MRI Z1-216</name>
    <dbReference type="NCBI Taxonomy" id="1154879"/>
    <lineage>
        <taxon>Bacteria</taxon>
        <taxon>Bacillati</taxon>
        <taxon>Bacillota</taxon>
        <taxon>Bacilli</taxon>
        <taxon>Lactobacillales</taxon>
        <taxon>Streptococcaceae</taxon>
        <taxon>Streptococcus</taxon>
    </lineage>
</organism>
<dbReference type="AlphaFoldDB" id="A0AAD2WTU0"/>
<sequence length="132" mass="15728">MREVMKLEINNNIQIDNETEMIHEIHDCQFIEKGSYVYLNYINAEGERVVIKANHEELLMTRFSNPKSVMRFHRETPALVNIPTPLGVQHLITETSHYQFDLSQQRLHINYVLKQTETGDCFANYELRIQWY</sequence>
<dbReference type="EMBL" id="ALSF01000083">
    <property type="protein sequence ID" value="EPU38038.1"/>
    <property type="molecule type" value="Genomic_DNA"/>
</dbReference>
<dbReference type="SUPFAM" id="SSF50814">
    <property type="entry name" value="Lipocalins"/>
    <property type="match status" value="1"/>
</dbReference>
<dbReference type="InterPro" id="IPR015231">
    <property type="entry name" value="DUF1934"/>
</dbReference>
<keyword evidence="1" id="KW-0687">Ribonucleoprotein</keyword>
<dbReference type="GO" id="GO:0005840">
    <property type="term" value="C:ribosome"/>
    <property type="evidence" value="ECO:0007669"/>
    <property type="project" value="UniProtKB-KW"/>
</dbReference>
<dbReference type="Proteomes" id="UP000015176">
    <property type="component" value="Unassembled WGS sequence"/>
</dbReference>
<dbReference type="Pfam" id="PF09148">
    <property type="entry name" value="DUF1934"/>
    <property type="match status" value="1"/>
</dbReference>
<keyword evidence="1" id="KW-0689">Ribosomal protein</keyword>